<comment type="similarity">
    <text evidence="2">Belongs to the HAT1 family.</text>
</comment>
<proteinExistence type="inferred from homology"/>
<comment type="caution">
    <text evidence="11">The sequence shown here is derived from an EMBL/GenBank/DDBJ whole genome shotgun (WGS) entry which is preliminary data.</text>
</comment>
<dbReference type="InterPro" id="IPR037113">
    <property type="entry name" value="Hat1_N_sf"/>
</dbReference>
<dbReference type="PANTHER" id="PTHR12046">
    <property type="entry name" value="HISTONE ACETYLTRANSFERASE TYPE B CATALYTIC SUBUNIT"/>
    <property type="match status" value="1"/>
</dbReference>
<organism evidence="11 12">
    <name type="scientific">Orbilia blumenaviensis</name>
    <dbReference type="NCBI Taxonomy" id="1796055"/>
    <lineage>
        <taxon>Eukaryota</taxon>
        <taxon>Fungi</taxon>
        <taxon>Dikarya</taxon>
        <taxon>Ascomycota</taxon>
        <taxon>Pezizomycotina</taxon>
        <taxon>Orbiliomycetes</taxon>
        <taxon>Orbiliales</taxon>
        <taxon>Orbiliaceae</taxon>
        <taxon>Orbilia</taxon>
    </lineage>
</organism>
<reference evidence="11 12" key="1">
    <citation type="submission" date="2019-10" db="EMBL/GenBank/DDBJ databases">
        <authorList>
            <person name="Palmer J.M."/>
        </authorList>
    </citation>
    <scope>NUCLEOTIDE SEQUENCE [LARGE SCALE GENOMIC DNA]</scope>
    <source>
        <strain evidence="11 12">TWF730</strain>
    </source>
</reference>
<dbReference type="Proteomes" id="UP001373714">
    <property type="component" value="Unassembled WGS sequence"/>
</dbReference>
<keyword evidence="7" id="KW-0012">Acyltransferase</keyword>
<dbReference type="GO" id="GO:0004402">
    <property type="term" value="F:histone acetyltransferase activity"/>
    <property type="evidence" value="ECO:0007669"/>
    <property type="project" value="InterPro"/>
</dbReference>
<evidence type="ECO:0000256" key="4">
    <source>
        <dbReference type="ARBA" id="ARBA00021268"/>
    </source>
</evidence>
<dbReference type="InterPro" id="IPR017380">
    <property type="entry name" value="Hist_AcTrfase_B-typ_cat-su"/>
</dbReference>
<evidence type="ECO:0000256" key="2">
    <source>
        <dbReference type="ARBA" id="ARBA00010543"/>
    </source>
</evidence>
<dbReference type="GO" id="GO:0031509">
    <property type="term" value="P:subtelomeric heterochromatin formation"/>
    <property type="evidence" value="ECO:0007669"/>
    <property type="project" value="InterPro"/>
</dbReference>
<dbReference type="EMBL" id="JAVHNS010000004">
    <property type="protein sequence ID" value="KAK6358391.1"/>
    <property type="molecule type" value="Genomic_DNA"/>
</dbReference>
<evidence type="ECO:0000256" key="5">
    <source>
        <dbReference type="ARBA" id="ARBA00022679"/>
    </source>
</evidence>
<dbReference type="GO" id="GO:0000781">
    <property type="term" value="C:chromosome, telomeric region"/>
    <property type="evidence" value="ECO:0007669"/>
    <property type="project" value="GOC"/>
</dbReference>
<dbReference type="InterPro" id="IPR019467">
    <property type="entry name" value="Hat1_N"/>
</dbReference>
<dbReference type="GO" id="GO:0005634">
    <property type="term" value="C:nucleus"/>
    <property type="evidence" value="ECO:0007669"/>
    <property type="project" value="UniProtKB-SubCell"/>
</dbReference>
<evidence type="ECO:0000256" key="3">
    <source>
        <dbReference type="ARBA" id="ARBA00013184"/>
    </source>
</evidence>
<gene>
    <name evidence="11" type="primary">HAT1</name>
    <name evidence="11" type="ORF">TWF730_007727</name>
</gene>
<sequence length="465" mass="54432">MADDWTVPDAASVIDVSLVPPPSFPSSKTTETFHPTYTHQFFINETIYGYKKLHIDLQFRQDDLSPSLQVTYEDKLAVPSGSSGAAAGDNDEATIDDVEDVFKDYLPEDTPEHLSLDPSTFTPPGTLVHSYPRTTSTFEIYHTNFSNPAARSLITNSRLLVPLFIEAGSRIDFDEEDDEEELGNNWDVFFLYEHLPENNQFSFIGYCTIHKYWYFAPKSNTDEKEDWYFAQKSDTDEKKYSHLNRARISQFLILPPYQGKEHGQKLYNIILKEYLNNPKIVEIVVEDPSDKFEKLRDLCDYRRLKRLSLINEDVMNRLLDRKTAREWIDLERTKAKMPLRQFQRVVELLLLEYILIQKGPLYEKRLERYMLYVKERLYRHNKDVLMQLEPEERSEKLAETYERVHTDYEAYLEILESDALAREKPDKGKRVVAGKRLLGTFSTVQEDEEDEEELMPPTKKAKATK</sequence>
<evidence type="ECO:0000313" key="11">
    <source>
        <dbReference type="EMBL" id="KAK6358391.1"/>
    </source>
</evidence>
<keyword evidence="12" id="KW-1185">Reference proteome</keyword>
<dbReference type="EC" id="2.3.1.48" evidence="3"/>
<evidence type="ECO:0000256" key="8">
    <source>
        <dbReference type="ARBA" id="ARBA00048017"/>
    </source>
</evidence>
<evidence type="ECO:0000256" key="1">
    <source>
        <dbReference type="ARBA" id="ARBA00004123"/>
    </source>
</evidence>
<dbReference type="GO" id="GO:0042393">
    <property type="term" value="F:histone binding"/>
    <property type="evidence" value="ECO:0007669"/>
    <property type="project" value="InterPro"/>
</dbReference>
<dbReference type="AlphaFoldDB" id="A0AAV9VB94"/>
<feature type="compositionally biased region" description="Acidic residues" evidence="9">
    <location>
        <begin position="445"/>
        <end position="454"/>
    </location>
</feature>
<comment type="catalytic activity">
    <reaction evidence="8">
        <text>L-lysyl-[protein] + acetyl-CoA = N(6)-acetyl-L-lysyl-[protein] + CoA + H(+)</text>
        <dbReference type="Rhea" id="RHEA:45948"/>
        <dbReference type="Rhea" id="RHEA-COMP:9752"/>
        <dbReference type="Rhea" id="RHEA-COMP:10731"/>
        <dbReference type="ChEBI" id="CHEBI:15378"/>
        <dbReference type="ChEBI" id="CHEBI:29969"/>
        <dbReference type="ChEBI" id="CHEBI:57287"/>
        <dbReference type="ChEBI" id="CHEBI:57288"/>
        <dbReference type="ChEBI" id="CHEBI:61930"/>
        <dbReference type="EC" id="2.3.1.48"/>
    </reaction>
</comment>
<dbReference type="Pfam" id="PF21184">
    <property type="entry name" value="HAT1_C_fung"/>
    <property type="match status" value="1"/>
</dbReference>
<evidence type="ECO:0000256" key="7">
    <source>
        <dbReference type="ARBA" id="ARBA00023315"/>
    </source>
</evidence>
<evidence type="ECO:0000259" key="10">
    <source>
        <dbReference type="Pfam" id="PF10394"/>
    </source>
</evidence>
<evidence type="ECO:0000256" key="6">
    <source>
        <dbReference type="ARBA" id="ARBA00023242"/>
    </source>
</evidence>
<accession>A0AAV9VB94</accession>
<dbReference type="InterPro" id="IPR013523">
    <property type="entry name" value="Hist_AcTrfase_HAT1_C"/>
</dbReference>
<dbReference type="Pfam" id="PF10394">
    <property type="entry name" value="Hat1_N"/>
    <property type="match status" value="1"/>
</dbReference>
<name>A0AAV9VB94_9PEZI</name>
<dbReference type="Gene3D" id="3.40.630.30">
    <property type="match status" value="1"/>
</dbReference>
<dbReference type="Gene3D" id="3.90.360.10">
    <property type="entry name" value="Histone acetyl transferase 1 (HAT1), N-terminal domain"/>
    <property type="match status" value="1"/>
</dbReference>
<dbReference type="Gene3D" id="1.10.10.390">
    <property type="match status" value="1"/>
</dbReference>
<protein>
    <recommendedName>
        <fullName evidence="4">Histone acetyltransferase type B catalytic subunit</fullName>
        <ecNumber evidence="3">2.3.1.48</ecNumber>
    </recommendedName>
</protein>
<keyword evidence="5" id="KW-0808">Transferase</keyword>
<keyword evidence="6" id="KW-0539">Nucleus</keyword>
<comment type="subcellular location">
    <subcellularLocation>
        <location evidence="1">Nucleus</location>
    </subcellularLocation>
</comment>
<dbReference type="SUPFAM" id="SSF55729">
    <property type="entry name" value="Acyl-CoA N-acyltransferases (Nat)"/>
    <property type="match status" value="1"/>
</dbReference>
<evidence type="ECO:0000313" key="12">
    <source>
        <dbReference type="Proteomes" id="UP001373714"/>
    </source>
</evidence>
<evidence type="ECO:0000256" key="9">
    <source>
        <dbReference type="SAM" id="MobiDB-lite"/>
    </source>
</evidence>
<dbReference type="InterPro" id="IPR016181">
    <property type="entry name" value="Acyl_CoA_acyltransferase"/>
</dbReference>
<feature type="region of interest" description="Disordered" evidence="9">
    <location>
        <begin position="443"/>
        <end position="465"/>
    </location>
</feature>
<feature type="domain" description="Histone acetyl transferase HAT1 N-terminal" evidence="10">
    <location>
        <begin position="9"/>
        <end position="166"/>
    </location>
</feature>